<keyword evidence="3" id="KW-1185">Reference proteome</keyword>
<dbReference type="Proteomes" id="UP000198598">
    <property type="component" value="Unassembled WGS sequence"/>
</dbReference>
<accession>A0A1I1SHA1</accession>
<dbReference type="InterPro" id="IPR046744">
    <property type="entry name" value="DUF6794"/>
</dbReference>
<evidence type="ECO:0000313" key="3">
    <source>
        <dbReference type="Proteomes" id="UP000198598"/>
    </source>
</evidence>
<sequence>MEITLRTEVETLIKKYRKENTSSPNGVLADYLTSSLKAFDKVLDYHHELIEKNTPAKASESTADSVTLTTLDEAVAYLLPRFEGMEKYMGKSEEEFTAFCHSELSGGIGMKIQRELKLWVVESPLHQYFLRKHNLLHLDEMSDLIIRGVYQKFNRSN</sequence>
<evidence type="ECO:0000313" key="2">
    <source>
        <dbReference type="EMBL" id="SFD45859.1"/>
    </source>
</evidence>
<name>A0A1I1SHA1_9BACT</name>
<gene>
    <name evidence="2" type="ORF">SAMN05216167_105110</name>
</gene>
<organism evidence="2 3">
    <name type="scientific">Spirosoma endophyticum</name>
    <dbReference type="NCBI Taxonomy" id="662367"/>
    <lineage>
        <taxon>Bacteria</taxon>
        <taxon>Pseudomonadati</taxon>
        <taxon>Bacteroidota</taxon>
        <taxon>Cytophagia</taxon>
        <taxon>Cytophagales</taxon>
        <taxon>Cytophagaceae</taxon>
        <taxon>Spirosoma</taxon>
    </lineage>
</organism>
<reference evidence="2 3" key="1">
    <citation type="submission" date="2016-10" db="EMBL/GenBank/DDBJ databases">
        <authorList>
            <person name="de Groot N.N."/>
        </authorList>
    </citation>
    <scope>NUCLEOTIDE SEQUENCE [LARGE SCALE GENOMIC DNA]</scope>
    <source>
        <strain evidence="2 3">DSM 26130</strain>
    </source>
</reference>
<dbReference type="RefSeq" id="WP_093827465.1">
    <property type="nucleotide sequence ID" value="NZ_FOLQ01000005.1"/>
</dbReference>
<feature type="domain" description="DUF6794" evidence="1">
    <location>
        <begin position="70"/>
        <end position="151"/>
    </location>
</feature>
<dbReference type="Pfam" id="PF20594">
    <property type="entry name" value="DUF6794"/>
    <property type="match status" value="1"/>
</dbReference>
<protein>
    <recommendedName>
        <fullName evidence="1">DUF6794 domain-containing protein</fullName>
    </recommendedName>
</protein>
<proteinExistence type="predicted"/>
<evidence type="ECO:0000259" key="1">
    <source>
        <dbReference type="Pfam" id="PF20594"/>
    </source>
</evidence>
<dbReference type="EMBL" id="FOLQ01000005">
    <property type="protein sequence ID" value="SFD45859.1"/>
    <property type="molecule type" value="Genomic_DNA"/>
</dbReference>
<dbReference type="AlphaFoldDB" id="A0A1I1SHA1"/>